<name>A0A1M5SLN1_9RHOB</name>
<evidence type="ECO:0000313" key="1">
    <source>
        <dbReference type="EMBL" id="SHH39477.1"/>
    </source>
</evidence>
<protein>
    <recommendedName>
        <fullName evidence="3">Asparagine synthase (Glutamine-hydrolysing)</fullName>
    </recommendedName>
</protein>
<dbReference type="OrthoDB" id="7804473at2"/>
<sequence>MKINLLSSLFLISSEDFPECHRFSGYFFEGANLYQGTEGATHFYEQFGCLPSGQDGIFVSVTRKKQILEIAGDSAGLVPLFLLRVPGYWAVSPSFDRLLTEAKKHGHQLNILPDVLQAWRITGAIAQFPTTSQTCVAEITVVPTWGEIVCTADKAVIVPRKQTFAENYQEAINRYRVETIGRFRTIVSSNEPLTFDITGGIDSRSILATAWEAFGAEEFRALNRAGKISLRSNPKQGVDIRIANKIVEALDVELSGPINLGDFAENPANLSQKGSRQSKILSVWRRQRLGRSAIPQWNHNHVDGFWSSGVFGGNFKSPNPNELSVWDGQRFLEKFERHFDNRSLFEGWRDRVLEDQVAAQIHGRGHRLPFWPVFNRDVVMRMHARQYLGSKRLYPLSFKSLNDAANFLDAFSLRNHQIHHDLIFTGAPELIEIEYDKEAKSVQDGFSPSILAKNDSFDKDALEGRQFGTKTLDEATETLPPCNPSELSQLVSKRALRLLKDPEIAKLVGARGTRKRQRMLKEVSNLGPGQSHVLANSHLPHLIDRLKKMDML</sequence>
<dbReference type="RefSeq" id="WP_072902495.1">
    <property type="nucleotide sequence ID" value="NZ_FQXB01000006.1"/>
</dbReference>
<dbReference type="STRING" id="1508389.SAMN05444003_3044"/>
<accession>A0A1M5SLN1</accession>
<organism evidence="1 2">
    <name type="scientific">Cognatiyoonia sediminum</name>
    <dbReference type="NCBI Taxonomy" id="1508389"/>
    <lineage>
        <taxon>Bacteria</taxon>
        <taxon>Pseudomonadati</taxon>
        <taxon>Pseudomonadota</taxon>
        <taxon>Alphaproteobacteria</taxon>
        <taxon>Rhodobacterales</taxon>
        <taxon>Paracoccaceae</taxon>
        <taxon>Cognatiyoonia</taxon>
    </lineage>
</organism>
<reference evidence="1 2" key="1">
    <citation type="submission" date="2016-11" db="EMBL/GenBank/DDBJ databases">
        <authorList>
            <person name="Jaros S."/>
            <person name="Januszkiewicz K."/>
            <person name="Wedrychowicz H."/>
        </authorList>
    </citation>
    <scope>NUCLEOTIDE SEQUENCE [LARGE SCALE GENOMIC DNA]</scope>
    <source>
        <strain evidence="1 2">DSM 28715</strain>
    </source>
</reference>
<gene>
    <name evidence="1" type="ORF">SAMN05444003_3044</name>
</gene>
<proteinExistence type="predicted"/>
<dbReference type="AlphaFoldDB" id="A0A1M5SLN1"/>
<evidence type="ECO:0000313" key="2">
    <source>
        <dbReference type="Proteomes" id="UP000184074"/>
    </source>
</evidence>
<dbReference type="EMBL" id="FQXB01000006">
    <property type="protein sequence ID" value="SHH39477.1"/>
    <property type="molecule type" value="Genomic_DNA"/>
</dbReference>
<evidence type="ECO:0008006" key="3">
    <source>
        <dbReference type="Google" id="ProtNLM"/>
    </source>
</evidence>
<dbReference type="Proteomes" id="UP000184074">
    <property type="component" value="Unassembled WGS sequence"/>
</dbReference>
<keyword evidence="2" id="KW-1185">Reference proteome</keyword>